<comment type="caution">
    <text evidence="1">The sequence shown here is derived from an EMBL/GenBank/DDBJ whole genome shotgun (WGS) entry which is preliminary data.</text>
</comment>
<sequence length="202" mass="23106">MAATSQDLSKRTYRFTIYACTEAWRRRPSIKTLIRAVSLLLGFRAVFLTFSDTKGPEKYCVMHMISANLNRYLANVKFMAPTLRPIWDVLEHNIGEFAEASFAYGNCADSEVMKDAAWREYSNSLAKLSFVSVGQYTAIFAWPASIMAGPVEWLASEVVRMGDRIEQRWWQLIIRARKLNIDVTTHSEKIVHNSLKTIESNV</sequence>
<name>A0A1V9Y166_9ACAR</name>
<gene>
    <name evidence="1" type="ORF">BIW11_05688</name>
</gene>
<evidence type="ECO:0000313" key="1">
    <source>
        <dbReference type="EMBL" id="OQR79507.1"/>
    </source>
</evidence>
<organism evidence="1 2">
    <name type="scientific">Tropilaelaps mercedesae</name>
    <dbReference type="NCBI Taxonomy" id="418985"/>
    <lineage>
        <taxon>Eukaryota</taxon>
        <taxon>Metazoa</taxon>
        <taxon>Ecdysozoa</taxon>
        <taxon>Arthropoda</taxon>
        <taxon>Chelicerata</taxon>
        <taxon>Arachnida</taxon>
        <taxon>Acari</taxon>
        <taxon>Parasitiformes</taxon>
        <taxon>Mesostigmata</taxon>
        <taxon>Gamasina</taxon>
        <taxon>Dermanyssoidea</taxon>
        <taxon>Laelapidae</taxon>
        <taxon>Tropilaelaps</taxon>
    </lineage>
</organism>
<accession>A0A1V9Y166</accession>
<reference evidence="1 2" key="1">
    <citation type="journal article" date="2017" name="Gigascience">
        <title>Draft genome of the honey bee ectoparasitic mite, Tropilaelaps mercedesae, is shaped by the parasitic life history.</title>
        <authorList>
            <person name="Dong X."/>
            <person name="Armstrong S.D."/>
            <person name="Xia D."/>
            <person name="Makepeace B.L."/>
            <person name="Darby A.C."/>
            <person name="Kadowaki T."/>
        </authorList>
    </citation>
    <scope>NUCLEOTIDE SEQUENCE [LARGE SCALE GENOMIC DNA]</scope>
    <source>
        <strain evidence="1">Wuxi-XJTLU</strain>
    </source>
</reference>
<dbReference type="InParanoid" id="A0A1V9Y166"/>
<keyword evidence="2" id="KW-1185">Reference proteome</keyword>
<evidence type="ECO:0000313" key="2">
    <source>
        <dbReference type="Proteomes" id="UP000192247"/>
    </source>
</evidence>
<protein>
    <submittedName>
        <fullName evidence="1">Uncharacterized protein</fullName>
    </submittedName>
</protein>
<dbReference type="AlphaFoldDB" id="A0A1V9Y166"/>
<dbReference type="Proteomes" id="UP000192247">
    <property type="component" value="Unassembled WGS sequence"/>
</dbReference>
<proteinExistence type="predicted"/>
<dbReference type="EMBL" id="MNPL01001031">
    <property type="protein sequence ID" value="OQR79507.1"/>
    <property type="molecule type" value="Genomic_DNA"/>
</dbReference>